<dbReference type="NCBIfam" id="TIGR03435">
    <property type="entry name" value="Soli_TIGR03435"/>
    <property type="match status" value="1"/>
</dbReference>
<name>A0A4Q1SJV4_9BACT</name>
<dbReference type="EMBL" id="SDMK01000001">
    <property type="protein sequence ID" value="RXS97948.1"/>
    <property type="molecule type" value="Genomic_DNA"/>
</dbReference>
<dbReference type="Proteomes" id="UP000290253">
    <property type="component" value="Unassembled WGS sequence"/>
</dbReference>
<reference evidence="1 2" key="1">
    <citation type="journal article" date="2016" name="Int. J. Syst. Evol. Microbiol.">
        <title>Acidipila dinghuensis sp. nov., an acidobacterium isolated from forest soil.</title>
        <authorList>
            <person name="Jiang Y.W."/>
            <person name="Wang J."/>
            <person name="Chen M.H."/>
            <person name="Lv Y.Y."/>
            <person name="Qiu L.H."/>
        </authorList>
    </citation>
    <scope>NUCLEOTIDE SEQUENCE [LARGE SCALE GENOMIC DNA]</scope>
    <source>
        <strain evidence="1 2">DHOF10</strain>
    </source>
</reference>
<dbReference type="Pfam" id="PF12543">
    <property type="entry name" value="DUF3738"/>
    <property type="match status" value="1"/>
</dbReference>
<comment type="caution">
    <text evidence="1">The sequence shown here is derived from an EMBL/GenBank/DDBJ whole genome shotgun (WGS) entry which is preliminary data.</text>
</comment>
<accession>A0A4Q1SJV4</accession>
<sequence>MAGPSNPCWPLLHAEHLTGRSWMMRSRLVIAVSVFALVCFPGDGLRHPLGLFAQATSAAVSEGNPDSARGRHWAFDVVSIRPSRSGAGFSMGLGPDGYSATGAPLATTIFNAYFPIGRQVRSELVDAPDWVWKTRYDFTGKVSGENVTEWRRYKEAPASMGGNPMLQSMLQAALVERCGLQVRREPGTIRGYALVLDKKGLNRKEVKDAAATMPDLPIKVPMVGGGFVVPFARGT</sequence>
<gene>
    <name evidence="1" type="ORF">ESZ00_08870</name>
</gene>
<proteinExistence type="predicted"/>
<protein>
    <submittedName>
        <fullName evidence="1">TIGR03435 family protein</fullName>
    </submittedName>
</protein>
<keyword evidence="2" id="KW-1185">Reference proteome</keyword>
<evidence type="ECO:0000313" key="1">
    <source>
        <dbReference type="EMBL" id="RXS97948.1"/>
    </source>
</evidence>
<evidence type="ECO:0000313" key="2">
    <source>
        <dbReference type="Proteomes" id="UP000290253"/>
    </source>
</evidence>
<organism evidence="1 2">
    <name type="scientific">Silvibacterium dinghuense</name>
    <dbReference type="NCBI Taxonomy" id="1560006"/>
    <lineage>
        <taxon>Bacteria</taxon>
        <taxon>Pseudomonadati</taxon>
        <taxon>Acidobacteriota</taxon>
        <taxon>Terriglobia</taxon>
        <taxon>Terriglobales</taxon>
        <taxon>Acidobacteriaceae</taxon>
        <taxon>Silvibacterium</taxon>
    </lineage>
</organism>
<dbReference type="OrthoDB" id="114636at2"/>
<dbReference type="InterPro" id="IPR017801">
    <property type="entry name" value="DUF3738"/>
</dbReference>
<dbReference type="AlphaFoldDB" id="A0A4Q1SJV4"/>